<dbReference type="EC" id="3.4.-.-" evidence="8"/>
<evidence type="ECO:0000256" key="7">
    <source>
        <dbReference type="ARBA" id="ARBA00023239"/>
    </source>
</evidence>
<protein>
    <recommendedName>
        <fullName evidence="8">Abasic site processing protein</fullName>
        <ecNumber evidence="8">3.4.-.-</ecNumber>
    </recommendedName>
</protein>
<dbReference type="AlphaFoldDB" id="A0A285X728"/>
<comment type="similarity">
    <text evidence="1 8">Belongs to the SOS response-associated peptidase family.</text>
</comment>
<dbReference type="Gene3D" id="3.90.1680.10">
    <property type="entry name" value="SOS response associated peptidase-like"/>
    <property type="match status" value="1"/>
</dbReference>
<evidence type="ECO:0000256" key="5">
    <source>
        <dbReference type="ARBA" id="ARBA00023124"/>
    </source>
</evidence>
<dbReference type="PANTHER" id="PTHR13604:SF0">
    <property type="entry name" value="ABASIC SITE PROCESSING PROTEIN HMCES"/>
    <property type="match status" value="1"/>
</dbReference>
<organism evidence="9 10">
    <name type="scientific">Salinimicrobium sediminis</name>
    <dbReference type="NCBI Taxonomy" id="1343891"/>
    <lineage>
        <taxon>Bacteria</taxon>
        <taxon>Pseudomonadati</taxon>
        <taxon>Bacteroidota</taxon>
        <taxon>Flavobacteriia</taxon>
        <taxon>Flavobacteriales</taxon>
        <taxon>Flavobacteriaceae</taxon>
        <taxon>Salinimicrobium</taxon>
    </lineage>
</organism>
<keyword evidence="5" id="KW-0190">Covalent protein-DNA linkage</keyword>
<evidence type="ECO:0000256" key="1">
    <source>
        <dbReference type="ARBA" id="ARBA00008136"/>
    </source>
</evidence>
<dbReference type="GO" id="GO:0016829">
    <property type="term" value="F:lyase activity"/>
    <property type="evidence" value="ECO:0007669"/>
    <property type="project" value="UniProtKB-KW"/>
</dbReference>
<dbReference type="Proteomes" id="UP000219193">
    <property type="component" value="Unassembled WGS sequence"/>
</dbReference>
<dbReference type="OrthoDB" id="9782620at2"/>
<keyword evidence="4 8" id="KW-0378">Hydrolase</keyword>
<dbReference type="SUPFAM" id="SSF143081">
    <property type="entry name" value="BB1717-like"/>
    <property type="match status" value="1"/>
</dbReference>
<accession>A0A285X728</accession>
<proteinExistence type="inferred from homology"/>
<dbReference type="InterPro" id="IPR036590">
    <property type="entry name" value="SRAP-like"/>
</dbReference>
<keyword evidence="7" id="KW-0456">Lyase</keyword>
<evidence type="ECO:0000256" key="4">
    <source>
        <dbReference type="ARBA" id="ARBA00022801"/>
    </source>
</evidence>
<sequence>MCFRTRLNAKIIEIEKAFEARFMEPGSYQPQEEINGFDFSSNPVITDYAPGEILLYNWGLIPGWAKNDNLKKSTLNARIETLTEKPAFRNSVENRCLVIANGYYEWQWLDEKGKQKQKYLITPVKEEIFAFAGIYSSWRDPVTRNFLNTYSIVTTRANELMSEIHNNKERMPVIIRKEDRQAWLEKKPVENFAFPYEVELKATKI</sequence>
<keyword evidence="2 8" id="KW-0645">Protease</keyword>
<dbReference type="Pfam" id="PF02586">
    <property type="entry name" value="SRAP"/>
    <property type="match status" value="1"/>
</dbReference>
<gene>
    <name evidence="9" type="ORF">SAMN06296241_2729</name>
</gene>
<keyword evidence="10" id="KW-1185">Reference proteome</keyword>
<dbReference type="GO" id="GO:0006508">
    <property type="term" value="P:proteolysis"/>
    <property type="evidence" value="ECO:0007669"/>
    <property type="project" value="UniProtKB-KW"/>
</dbReference>
<dbReference type="GO" id="GO:0106300">
    <property type="term" value="P:protein-DNA covalent cross-linking repair"/>
    <property type="evidence" value="ECO:0007669"/>
    <property type="project" value="InterPro"/>
</dbReference>
<reference evidence="10" key="1">
    <citation type="submission" date="2017-09" db="EMBL/GenBank/DDBJ databases">
        <authorList>
            <person name="Varghese N."/>
            <person name="Submissions S."/>
        </authorList>
    </citation>
    <scope>NUCLEOTIDE SEQUENCE [LARGE SCALE GENOMIC DNA]</scope>
    <source>
        <strain evidence="10">CGMCC 1.12641</strain>
    </source>
</reference>
<dbReference type="RefSeq" id="WP_097056930.1">
    <property type="nucleotide sequence ID" value="NZ_OCMF01000004.1"/>
</dbReference>
<evidence type="ECO:0000256" key="2">
    <source>
        <dbReference type="ARBA" id="ARBA00022670"/>
    </source>
</evidence>
<dbReference type="InterPro" id="IPR003738">
    <property type="entry name" value="SRAP"/>
</dbReference>
<keyword evidence="3" id="KW-0227">DNA damage</keyword>
<keyword evidence="6" id="KW-0238">DNA-binding</keyword>
<evidence type="ECO:0000256" key="8">
    <source>
        <dbReference type="RuleBase" id="RU364100"/>
    </source>
</evidence>
<dbReference type="GO" id="GO:0003697">
    <property type="term" value="F:single-stranded DNA binding"/>
    <property type="evidence" value="ECO:0007669"/>
    <property type="project" value="InterPro"/>
</dbReference>
<evidence type="ECO:0000256" key="3">
    <source>
        <dbReference type="ARBA" id="ARBA00022763"/>
    </source>
</evidence>
<dbReference type="GO" id="GO:0008233">
    <property type="term" value="F:peptidase activity"/>
    <property type="evidence" value="ECO:0007669"/>
    <property type="project" value="UniProtKB-KW"/>
</dbReference>
<dbReference type="PANTHER" id="PTHR13604">
    <property type="entry name" value="DC12-RELATED"/>
    <property type="match status" value="1"/>
</dbReference>
<evidence type="ECO:0000256" key="6">
    <source>
        <dbReference type="ARBA" id="ARBA00023125"/>
    </source>
</evidence>
<evidence type="ECO:0000313" key="10">
    <source>
        <dbReference type="Proteomes" id="UP000219193"/>
    </source>
</evidence>
<name>A0A285X728_9FLAO</name>
<evidence type="ECO:0000313" key="9">
    <source>
        <dbReference type="EMBL" id="SOC81157.1"/>
    </source>
</evidence>
<dbReference type="EMBL" id="OCMF01000004">
    <property type="protein sequence ID" value="SOC81157.1"/>
    <property type="molecule type" value="Genomic_DNA"/>
</dbReference>